<proteinExistence type="predicted"/>
<accession>A0A6N4SSK9</accession>
<reference evidence="2 3" key="1">
    <citation type="journal article" date="2007" name="Appl. Environ. Microbiol.">
        <title>Genome sequence of the cellulolytic gliding bacterium Cytophaga hutchinsonii.</title>
        <authorList>
            <person name="Xie G."/>
            <person name="Bruce D.C."/>
            <person name="Challacombe J.F."/>
            <person name="Chertkov O."/>
            <person name="Detter J.C."/>
            <person name="Gilna P."/>
            <person name="Han C.S."/>
            <person name="Lucas S."/>
            <person name="Misra M."/>
            <person name="Myers G.L."/>
            <person name="Richardson P."/>
            <person name="Tapia R."/>
            <person name="Thayer N."/>
            <person name="Thompson L.S."/>
            <person name="Brettin T.S."/>
            <person name="Henrissat B."/>
            <person name="Wilson D.B."/>
            <person name="McBride M.J."/>
        </authorList>
    </citation>
    <scope>NUCLEOTIDE SEQUENCE [LARGE SCALE GENOMIC DNA]</scope>
    <source>
        <strain evidence="3">ATCC 33406 / DSM 1761 / CIP 103989 / NBRC 15051 / NCIMB 9469 / D465</strain>
    </source>
</reference>
<dbReference type="RefSeq" id="WP_011585466.1">
    <property type="nucleotide sequence ID" value="NC_008255.1"/>
</dbReference>
<protein>
    <recommendedName>
        <fullName evidence="4">DUF4468 domain-containing protein</fullName>
    </recommendedName>
</protein>
<name>A0A6N4SSK9_CYTH3</name>
<sequence>MTRLLPALLFILSIKTLSAQELEYKQALDSLARYLLNTTTENNFRPMKLLSWYAPGMMNSMEERCDSTMYLGMTDNNKTKIVLSDEAVLYMLDLTKMDTLMAYTRHNQYFCIKDSTAGSLRQSNVPRVFNGKYGGIPCTDIRLIVKDQLNGNTFSLIEKEEILNKIILYLNQTIRYSKQVNQIKKNG</sequence>
<dbReference type="EMBL" id="CP000383">
    <property type="protein sequence ID" value="ABG59349.1"/>
    <property type="molecule type" value="Genomic_DNA"/>
</dbReference>
<organism evidence="2 3">
    <name type="scientific">Cytophaga hutchinsonii (strain ATCC 33406 / DSM 1761 / CIP 103989 / NBRC 15051 / NCIMB 9469 / D465)</name>
    <dbReference type="NCBI Taxonomy" id="269798"/>
    <lineage>
        <taxon>Bacteria</taxon>
        <taxon>Pseudomonadati</taxon>
        <taxon>Bacteroidota</taxon>
        <taxon>Cytophagia</taxon>
        <taxon>Cytophagales</taxon>
        <taxon>Cytophagaceae</taxon>
        <taxon>Cytophaga</taxon>
    </lineage>
</organism>
<evidence type="ECO:0008006" key="4">
    <source>
        <dbReference type="Google" id="ProtNLM"/>
    </source>
</evidence>
<gene>
    <name evidence="2" type="ordered locus">CHU_2086</name>
</gene>
<evidence type="ECO:0000256" key="1">
    <source>
        <dbReference type="SAM" id="SignalP"/>
    </source>
</evidence>
<dbReference type="Proteomes" id="UP000001822">
    <property type="component" value="Chromosome"/>
</dbReference>
<feature type="chain" id="PRO_5026816481" description="DUF4468 domain-containing protein" evidence="1">
    <location>
        <begin position="20"/>
        <end position="187"/>
    </location>
</feature>
<evidence type="ECO:0000313" key="2">
    <source>
        <dbReference type="EMBL" id="ABG59349.1"/>
    </source>
</evidence>
<dbReference type="KEGG" id="chu:CHU_2086"/>
<keyword evidence="3" id="KW-1185">Reference proteome</keyword>
<keyword evidence="1" id="KW-0732">Signal</keyword>
<dbReference type="AlphaFoldDB" id="A0A6N4SSK9"/>
<feature type="signal peptide" evidence="1">
    <location>
        <begin position="1"/>
        <end position="19"/>
    </location>
</feature>
<evidence type="ECO:0000313" key="3">
    <source>
        <dbReference type="Proteomes" id="UP000001822"/>
    </source>
</evidence>